<dbReference type="AlphaFoldDB" id="E8LPM5"/>
<dbReference type="Pfam" id="PF12802">
    <property type="entry name" value="MarR_2"/>
    <property type="match status" value="1"/>
</dbReference>
<dbReference type="GO" id="GO:0003677">
    <property type="term" value="F:DNA binding"/>
    <property type="evidence" value="ECO:0007669"/>
    <property type="project" value="UniProtKB-KW"/>
</dbReference>
<reference evidence="6 7" key="1">
    <citation type="journal article" date="2012" name="Int. J. Syst. Evol. Microbiol.">
        <title>Vibrio caribbeanicus sp. nov., isolated from the marine sponge Scleritoderma cyanea.</title>
        <authorList>
            <person name="Hoffmann M."/>
            <person name="Monday S.R."/>
            <person name="Allard M.W."/>
            <person name="Strain E.A."/>
            <person name="Whittaker P."/>
            <person name="Naum M."/>
            <person name="McCarthy P.J."/>
            <person name="Lopez J.V."/>
            <person name="Fischer M."/>
            <person name="Brown E.W."/>
        </authorList>
    </citation>
    <scope>NUCLEOTIDE SEQUENCE [LARGE SCALE GENOMIC DNA]</scope>
    <source>
        <strain evidence="6 7">LMG 20546</strain>
    </source>
</reference>
<evidence type="ECO:0000256" key="1">
    <source>
        <dbReference type="ARBA" id="ARBA00023015"/>
    </source>
</evidence>
<dbReference type="Gene3D" id="1.10.10.10">
    <property type="entry name" value="Winged helix-like DNA-binding domain superfamily/Winged helix DNA-binding domain"/>
    <property type="match status" value="1"/>
</dbReference>
<gene>
    <name evidence="6" type="ORF">VIBR0546_02056</name>
</gene>
<dbReference type="STRING" id="945543.VIBR0546_02056"/>
<dbReference type="PANTHER" id="PTHR42756">
    <property type="entry name" value="TRANSCRIPTIONAL REGULATOR, MARR"/>
    <property type="match status" value="1"/>
</dbReference>
<organism evidence="6 7">
    <name type="scientific">Vibrio brasiliensis LMG 20546</name>
    <dbReference type="NCBI Taxonomy" id="945543"/>
    <lineage>
        <taxon>Bacteria</taxon>
        <taxon>Pseudomonadati</taxon>
        <taxon>Pseudomonadota</taxon>
        <taxon>Gammaproteobacteria</taxon>
        <taxon>Vibrionales</taxon>
        <taxon>Vibrionaceae</taxon>
        <taxon>Vibrio</taxon>
        <taxon>Vibrio oreintalis group</taxon>
    </lineage>
</organism>
<dbReference type="InterPro" id="IPR000835">
    <property type="entry name" value="HTH_MarR-typ"/>
</dbReference>
<name>E8LPM5_9VIBR</name>
<dbReference type="PROSITE" id="PS50995">
    <property type="entry name" value="HTH_MARR_2"/>
    <property type="match status" value="1"/>
</dbReference>
<keyword evidence="2" id="KW-0238">DNA-binding</keyword>
<dbReference type="GO" id="GO:0003700">
    <property type="term" value="F:DNA-binding transcription factor activity"/>
    <property type="evidence" value="ECO:0007669"/>
    <property type="project" value="InterPro"/>
</dbReference>
<feature type="domain" description="HTH marR-type" evidence="5">
    <location>
        <begin position="1"/>
        <end position="129"/>
    </location>
</feature>
<evidence type="ECO:0000256" key="3">
    <source>
        <dbReference type="ARBA" id="ARBA00023163"/>
    </source>
</evidence>
<dbReference type="SMART" id="SM00347">
    <property type="entry name" value="HTH_MARR"/>
    <property type="match status" value="1"/>
</dbReference>
<evidence type="ECO:0000313" key="6">
    <source>
        <dbReference type="EMBL" id="EGA67349.1"/>
    </source>
</evidence>
<dbReference type="eggNOG" id="COG1846">
    <property type="taxonomic scope" value="Bacteria"/>
</dbReference>
<keyword evidence="7" id="KW-1185">Reference proteome</keyword>
<feature type="domain" description="HTH dtxR-type" evidence="4">
    <location>
        <begin position="23"/>
        <end position="87"/>
    </location>
</feature>
<evidence type="ECO:0000259" key="5">
    <source>
        <dbReference type="PROSITE" id="PS50995"/>
    </source>
</evidence>
<keyword evidence="1" id="KW-0805">Transcription regulation</keyword>
<dbReference type="InterPro" id="IPR022687">
    <property type="entry name" value="HTH_DTXR"/>
</dbReference>
<dbReference type="PANTHER" id="PTHR42756:SF1">
    <property type="entry name" value="TRANSCRIPTIONAL REPRESSOR OF EMRAB OPERON"/>
    <property type="match status" value="1"/>
</dbReference>
<evidence type="ECO:0000313" key="7">
    <source>
        <dbReference type="Proteomes" id="UP000004371"/>
    </source>
</evidence>
<protein>
    <recommendedName>
        <fullName evidence="8">MarR family transcriptional regulator</fullName>
    </recommendedName>
</protein>
<evidence type="ECO:0000259" key="4">
    <source>
        <dbReference type="PROSITE" id="PS50944"/>
    </source>
</evidence>
<dbReference type="Proteomes" id="UP000004371">
    <property type="component" value="Unassembled WGS sequence"/>
</dbReference>
<keyword evidence="3" id="KW-0804">Transcription</keyword>
<dbReference type="PRINTS" id="PR00598">
    <property type="entry name" value="HTHMARR"/>
</dbReference>
<dbReference type="SUPFAM" id="SSF46785">
    <property type="entry name" value="Winged helix' DNA-binding domain"/>
    <property type="match status" value="1"/>
</dbReference>
<evidence type="ECO:0008006" key="8">
    <source>
        <dbReference type="Google" id="ProtNLM"/>
    </source>
</evidence>
<dbReference type="InterPro" id="IPR036390">
    <property type="entry name" value="WH_DNA-bd_sf"/>
</dbReference>
<proteinExistence type="predicted"/>
<evidence type="ECO:0000256" key="2">
    <source>
        <dbReference type="ARBA" id="ARBA00023125"/>
    </source>
</evidence>
<dbReference type="InterPro" id="IPR036388">
    <property type="entry name" value="WH-like_DNA-bd_sf"/>
</dbReference>
<comment type="caution">
    <text evidence="6">The sequence shown here is derived from an EMBL/GenBank/DDBJ whole genome shotgun (WGS) entry which is preliminary data.</text>
</comment>
<accession>E8LPM5</accession>
<sequence>MELERFCSKAWRVHAKEDSLSNLSFNEYDYLRVIEEHEQGIRITDLAQEMQVSKPSASNMVARLEKKGLVSRISCAEDGRSKRVILTEQVIKDLSLEQVVYRSIAESMNNKLTEAESRQLISLLEKSLK</sequence>
<dbReference type="EMBL" id="AEVS01000010">
    <property type="protein sequence ID" value="EGA67349.1"/>
    <property type="molecule type" value="Genomic_DNA"/>
</dbReference>
<dbReference type="PROSITE" id="PS50944">
    <property type="entry name" value="HTH_DTXR"/>
    <property type="match status" value="1"/>
</dbReference>